<proteinExistence type="predicted"/>
<gene>
    <name evidence="2" type="ORF">B0J13DRAFT_563559</name>
</gene>
<keyword evidence="1" id="KW-1133">Transmembrane helix</keyword>
<protein>
    <submittedName>
        <fullName evidence="2">Uncharacterized protein</fullName>
    </submittedName>
</protein>
<sequence length="181" mass="20413">MSEAIYLDEKKYQDKCRHLTPQALRDEETLHIKRKISCGWGVWFSLGAAAKTSGIALPFAALNLRRRQVCSRKLEIIKRALLNRSLQPKEVNRFKHEQGSWLFQVFCDPMWEFMELSEPSGTVAVPAVGADTVTTITQQRPSSPSFEYEAVKYGLGGLFLAILGYYVAAFSIAASRSYSQK</sequence>
<feature type="transmembrane region" description="Helical" evidence="1">
    <location>
        <begin position="153"/>
        <end position="174"/>
    </location>
</feature>
<comment type="caution">
    <text evidence="2">The sequence shown here is derived from an EMBL/GenBank/DDBJ whole genome shotgun (WGS) entry which is preliminary data.</text>
</comment>
<evidence type="ECO:0000313" key="3">
    <source>
        <dbReference type="Proteomes" id="UP000717696"/>
    </source>
</evidence>
<dbReference type="OrthoDB" id="10301883at2759"/>
<keyword evidence="3" id="KW-1185">Reference proteome</keyword>
<reference evidence="2" key="1">
    <citation type="journal article" date="2021" name="Nat. Commun.">
        <title>Genetic determinants of endophytism in the Arabidopsis root mycobiome.</title>
        <authorList>
            <person name="Mesny F."/>
            <person name="Miyauchi S."/>
            <person name="Thiergart T."/>
            <person name="Pickel B."/>
            <person name="Atanasova L."/>
            <person name="Karlsson M."/>
            <person name="Huettel B."/>
            <person name="Barry K.W."/>
            <person name="Haridas S."/>
            <person name="Chen C."/>
            <person name="Bauer D."/>
            <person name="Andreopoulos W."/>
            <person name="Pangilinan J."/>
            <person name="LaButti K."/>
            <person name="Riley R."/>
            <person name="Lipzen A."/>
            <person name="Clum A."/>
            <person name="Drula E."/>
            <person name="Henrissat B."/>
            <person name="Kohler A."/>
            <person name="Grigoriev I.V."/>
            <person name="Martin F.M."/>
            <person name="Hacquard S."/>
        </authorList>
    </citation>
    <scope>NUCLEOTIDE SEQUENCE</scope>
    <source>
        <strain evidence="2">MPI-CAGE-AT-0021</strain>
    </source>
</reference>
<accession>A0A9P9E392</accession>
<dbReference type="Proteomes" id="UP000717696">
    <property type="component" value="Unassembled WGS sequence"/>
</dbReference>
<dbReference type="EMBL" id="JAGMUU010000020">
    <property type="protein sequence ID" value="KAH7129936.1"/>
    <property type="molecule type" value="Genomic_DNA"/>
</dbReference>
<dbReference type="AlphaFoldDB" id="A0A9P9E392"/>
<organism evidence="2 3">
    <name type="scientific">Dactylonectria estremocensis</name>
    <dbReference type="NCBI Taxonomy" id="1079267"/>
    <lineage>
        <taxon>Eukaryota</taxon>
        <taxon>Fungi</taxon>
        <taxon>Dikarya</taxon>
        <taxon>Ascomycota</taxon>
        <taxon>Pezizomycotina</taxon>
        <taxon>Sordariomycetes</taxon>
        <taxon>Hypocreomycetidae</taxon>
        <taxon>Hypocreales</taxon>
        <taxon>Nectriaceae</taxon>
        <taxon>Dactylonectria</taxon>
    </lineage>
</organism>
<keyword evidence="1" id="KW-0812">Transmembrane</keyword>
<name>A0A9P9E392_9HYPO</name>
<keyword evidence="1" id="KW-0472">Membrane</keyword>
<evidence type="ECO:0000256" key="1">
    <source>
        <dbReference type="SAM" id="Phobius"/>
    </source>
</evidence>
<evidence type="ECO:0000313" key="2">
    <source>
        <dbReference type="EMBL" id="KAH7129936.1"/>
    </source>
</evidence>